<dbReference type="InterPro" id="IPR019103">
    <property type="entry name" value="Peptidase_aspartic_DDI1-type"/>
</dbReference>
<dbReference type="SUPFAM" id="SSF54236">
    <property type="entry name" value="Ubiquitin-like"/>
    <property type="match status" value="1"/>
</dbReference>
<dbReference type="InterPro" id="IPR001969">
    <property type="entry name" value="Aspartic_peptidase_AS"/>
</dbReference>
<sequence>MLRLCRCVDGRVLTKAAFIRQITVTISRQEQEEPDILSLEVYPEMTIETLQSSIEAETTLAPSQQHLYHNGNLISDKTQTLQALDVTNGDMIALRILAPRSSAPAGRQPQQRAAQGSGAGAGAAGGARQLSRSDLPDPEVIRLQILGDPRLREEAIRQQPHLASVIDDPARFAQFFSGNDRERRDRAARQNQISQLNSDPFDIEAQLRIEELIRQEQVMENLQNAMEHNPEVFGRVHMLYVDVEVNGHKVKALVDSGAQATIMSPSCAEACNIMRLVDKRFAGVARGVGTANIIGRVHAAQIKIGSLFLPCSFTVMEGKSVELLIGLDMLKRYQATLDLAKDRMIIQDVEIPFLGEADIPKDSEEALAQEPTIAGPNGTTVGQRSGVVSGPGALEATGGNVEFAANLLFQG</sequence>
<evidence type="ECO:0000256" key="1">
    <source>
        <dbReference type="ARBA" id="ARBA00003231"/>
    </source>
</evidence>
<evidence type="ECO:0000256" key="5">
    <source>
        <dbReference type="ARBA" id="ARBA00022670"/>
    </source>
</evidence>
<evidence type="ECO:0000256" key="8">
    <source>
        <dbReference type="SAM" id="MobiDB-lite"/>
    </source>
</evidence>
<organism evidence="10 11">
    <name type="scientific">Ophiostoma piceae (strain UAMH 11346)</name>
    <name type="common">Sap stain fungus</name>
    <dbReference type="NCBI Taxonomy" id="1262450"/>
    <lineage>
        <taxon>Eukaryota</taxon>
        <taxon>Fungi</taxon>
        <taxon>Dikarya</taxon>
        <taxon>Ascomycota</taxon>
        <taxon>Pezizomycotina</taxon>
        <taxon>Sordariomycetes</taxon>
        <taxon>Sordariomycetidae</taxon>
        <taxon>Ophiostomatales</taxon>
        <taxon>Ophiostomataceae</taxon>
        <taxon>Ophiostoma</taxon>
    </lineage>
</organism>
<dbReference type="AlphaFoldDB" id="S3CB29"/>
<dbReference type="GO" id="GO:0004190">
    <property type="term" value="F:aspartic-type endopeptidase activity"/>
    <property type="evidence" value="ECO:0007669"/>
    <property type="project" value="UniProtKB-KW"/>
</dbReference>
<dbReference type="EMBL" id="KE148146">
    <property type="protein sequence ID" value="EPE10694.1"/>
    <property type="molecule type" value="Genomic_DNA"/>
</dbReference>
<dbReference type="SUPFAM" id="SSF50630">
    <property type="entry name" value="Acid proteases"/>
    <property type="match status" value="1"/>
</dbReference>
<gene>
    <name evidence="10" type="ORF">F503_05789</name>
</gene>
<dbReference type="GO" id="GO:0006508">
    <property type="term" value="P:proteolysis"/>
    <property type="evidence" value="ECO:0007669"/>
    <property type="project" value="UniProtKB-KW"/>
</dbReference>
<dbReference type="eggNOG" id="KOG0012">
    <property type="taxonomic scope" value="Eukaryota"/>
</dbReference>
<dbReference type="PROSITE" id="PS00141">
    <property type="entry name" value="ASP_PROTEASE"/>
    <property type="match status" value="1"/>
</dbReference>
<protein>
    <recommendedName>
        <fullName evidence="4">DNA damage-inducible protein 1</fullName>
    </recommendedName>
</protein>
<dbReference type="CDD" id="cd01796">
    <property type="entry name" value="Ubl_Ddi1_like"/>
    <property type="match status" value="1"/>
</dbReference>
<keyword evidence="6" id="KW-0064">Aspartyl protease</keyword>
<accession>S3CB29</accession>
<feature type="domain" description="Ubiquitin-like" evidence="9">
    <location>
        <begin position="22"/>
        <end position="94"/>
    </location>
</feature>
<dbReference type="Gene3D" id="2.40.70.10">
    <property type="entry name" value="Acid Proteases"/>
    <property type="match status" value="1"/>
</dbReference>
<keyword evidence="7" id="KW-0378">Hydrolase</keyword>
<feature type="region of interest" description="Disordered" evidence="8">
    <location>
        <begin position="101"/>
        <end position="134"/>
    </location>
</feature>
<evidence type="ECO:0000259" key="9">
    <source>
        <dbReference type="PROSITE" id="PS50053"/>
    </source>
</evidence>
<evidence type="ECO:0000256" key="7">
    <source>
        <dbReference type="ARBA" id="ARBA00022801"/>
    </source>
</evidence>
<dbReference type="InterPro" id="IPR021109">
    <property type="entry name" value="Peptidase_aspartic_dom_sf"/>
</dbReference>
<dbReference type="CDD" id="cd05479">
    <property type="entry name" value="RP_DDI"/>
    <property type="match status" value="1"/>
</dbReference>
<proteinExistence type="inferred from homology"/>
<feature type="compositionally biased region" description="Low complexity" evidence="8">
    <location>
        <begin position="102"/>
        <end position="116"/>
    </location>
</feature>
<dbReference type="PROSITE" id="PS50053">
    <property type="entry name" value="UBIQUITIN_2"/>
    <property type="match status" value="1"/>
</dbReference>
<dbReference type="VEuPathDB" id="FungiDB:F503_05789"/>
<keyword evidence="11" id="KW-1185">Reference proteome</keyword>
<dbReference type="Pfam" id="PF09668">
    <property type="entry name" value="Asp_protease"/>
    <property type="match status" value="1"/>
</dbReference>
<dbReference type="InterPro" id="IPR033882">
    <property type="entry name" value="DDI1_N"/>
</dbReference>
<dbReference type="OrthoDB" id="1047367at2759"/>
<reference evidence="10 11" key="1">
    <citation type="journal article" date="2013" name="BMC Genomics">
        <title>The genome and transcriptome of the pine saprophyte Ophiostoma piceae, and a comparison with the bark beetle-associated pine pathogen Grosmannia clavigera.</title>
        <authorList>
            <person name="Haridas S."/>
            <person name="Wang Y."/>
            <person name="Lim L."/>
            <person name="Massoumi Alamouti S."/>
            <person name="Jackman S."/>
            <person name="Docking R."/>
            <person name="Robertson G."/>
            <person name="Birol I."/>
            <person name="Bohlmann J."/>
            <person name="Breuil C."/>
        </authorList>
    </citation>
    <scope>NUCLEOTIDE SEQUENCE [LARGE SCALE GENOMIC DNA]</scope>
    <source>
        <strain evidence="10 11">UAMH 11346</strain>
    </source>
</reference>
<comment type="similarity">
    <text evidence="2">Belongs to the DDI1 family.</text>
</comment>
<dbReference type="PANTHER" id="PTHR12917:SF1">
    <property type="entry name" value="AT13091P"/>
    <property type="match status" value="1"/>
</dbReference>
<dbReference type="PANTHER" id="PTHR12917">
    <property type="entry name" value="ASPARTYL PROTEASE DDI-RELATED"/>
    <property type="match status" value="1"/>
</dbReference>
<dbReference type="Pfam" id="PF00240">
    <property type="entry name" value="ubiquitin"/>
    <property type="match status" value="1"/>
</dbReference>
<dbReference type="HOGENOM" id="CLU_020435_2_0_1"/>
<dbReference type="Proteomes" id="UP000016923">
    <property type="component" value="Unassembled WGS sequence"/>
</dbReference>
<keyword evidence="5 10" id="KW-0645">Protease</keyword>
<evidence type="ECO:0000256" key="4">
    <source>
        <dbReference type="ARBA" id="ARBA00021491"/>
    </source>
</evidence>
<name>S3CB29_OPHP1</name>
<evidence type="ECO:0000313" key="10">
    <source>
        <dbReference type="EMBL" id="EPE10694.1"/>
    </source>
</evidence>
<evidence type="ECO:0000256" key="6">
    <source>
        <dbReference type="ARBA" id="ARBA00022750"/>
    </source>
</evidence>
<evidence type="ECO:0000256" key="2">
    <source>
        <dbReference type="ARBA" id="ARBA00009136"/>
    </source>
</evidence>
<evidence type="ECO:0000256" key="3">
    <source>
        <dbReference type="ARBA" id="ARBA00011128"/>
    </source>
</evidence>
<comment type="subunit">
    <text evidence="3">Binds ubiquitin and polyubiquitinated proteins.</text>
</comment>
<comment type="function">
    <text evidence="1">Probable aspartic protease. May be involved in the regulation of exocytosis. Acts as a linker between the 19S proteasome and polyubiquitinated proteins via UBA domain interactions with ubiquitin for their subsequent degradation. Required for S-phase checkpoint control.</text>
</comment>
<evidence type="ECO:0000313" key="11">
    <source>
        <dbReference type="Proteomes" id="UP000016923"/>
    </source>
</evidence>
<dbReference type="InterPro" id="IPR000626">
    <property type="entry name" value="Ubiquitin-like_dom"/>
</dbReference>
<dbReference type="STRING" id="1262450.S3CB29"/>
<dbReference type="OMA" id="GHRLNAF"/>
<dbReference type="InterPro" id="IPR029071">
    <property type="entry name" value="Ubiquitin-like_domsf"/>
</dbReference>
<dbReference type="Gene3D" id="3.10.20.90">
    <property type="entry name" value="Phosphatidylinositol 3-kinase Catalytic Subunit, Chain A, domain 1"/>
    <property type="match status" value="1"/>
</dbReference>